<feature type="compositionally biased region" description="Basic and acidic residues" evidence="1">
    <location>
        <begin position="64"/>
        <end position="80"/>
    </location>
</feature>
<feature type="compositionally biased region" description="Acidic residues" evidence="1">
    <location>
        <begin position="25"/>
        <end position="48"/>
    </location>
</feature>
<protein>
    <submittedName>
        <fullName evidence="3">Uncharacterized protein</fullName>
    </submittedName>
</protein>
<evidence type="ECO:0000256" key="1">
    <source>
        <dbReference type="SAM" id="MobiDB-lite"/>
    </source>
</evidence>
<evidence type="ECO:0000256" key="2">
    <source>
        <dbReference type="SAM" id="SignalP"/>
    </source>
</evidence>
<feature type="region of interest" description="Disordered" evidence="1">
    <location>
        <begin position="22"/>
        <end position="105"/>
    </location>
</feature>
<proteinExistence type="predicted"/>
<accession>A0A6I4U8W7</accession>
<dbReference type="EMBL" id="WTYR01000001">
    <property type="protein sequence ID" value="MXP10727.1"/>
    <property type="molecule type" value="Genomic_DNA"/>
</dbReference>
<dbReference type="AlphaFoldDB" id="A0A6I4U8W7"/>
<dbReference type="PROSITE" id="PS51257">
    <property type="entry name" value="PROKAR_LIPOPROTEIN"/>
    <property type="match status" value="1"/>
</dbReference>
<evidence type="ECO:0000313" key="3">
    <source>
        <dbReference type="EMBL" id="MXP10727.1"/>
    </source>
</evidence>
<sequence>MKKLIAAASAATFALSLAACGSDSATDDEVVGDTVEEPADEALSDIPEETPVAVEPAPAATEVPESRRQSLEESGDRAEAAADDIEAALEAEFGQAEDARDAEAQ</sequence>
<evidence type="ECO:0000313" key="4">
    <source>
        <dbReference type="Proteomes" id="UP000429229"/>
    </source>
</evidence>
<name>A0A6I4U8W7_9SPHN</name>
<organism evidence="3 4">
    <name type="scientific">Alteriqipengyuania halimionae</name>
    <dbReference type="NCBI Taxonomy" id="1926630"/>
    <lineage>
        <taxon>Bacteria</taxon>
        <taxon>Pseudomonadati</taxon>
        <taxon>Pseudomonadota</taxon>
        <taxon>Alphaproteobacteria</taxon>
        <taxon>Sphingomonadales</taxon>
        <taxon>Erythrobacteraceae</taxon>
        <taxon>Alteriqipengyuania</taxon>
    </lineage>
</organism>
<feature type="compositionally biased region" description="Low complexity" evidence="1">
    <location>
        <begin position="49"/>
        <end position="63"/>
    </location>
</feature>
<keyword evidence="2" id="KW-0732">Signal</keyword>
<feature type="chain" id="PRO_5026097181" evidence="2">
    <location>
        <begin position="19"/>
        <end position="105"/>
    </location>
</feature>
<comment type="caution">
    <text evidence="3">The sequence shown here is derived from an EMBL/GenBank/DDBJ whole genome shotgun (WGS) entry which is preliminary data.</text>
</comment>
<feature type="signal peptide" evidence="2">
    <location>
        <begin position="1"/>
        <end position="18"/>
    </location>
</feature>
<keyword evidence="4" id="KW-1185">Reference proteome</keyword>
<dbReference type="Proteomes" id="UP000429229">
    <property type="component" value="Unassembled WGS sequence"/>
</dbReference>
<gene>
    <name evidence="3" type="ORF">GRI68_11110</name>
</gene>
<dbReference type="RefSeq" id="WP_160617297.1">
    <property type="nucleotide sequence ID" value="NZ_WTYR01000001.1"/>
</dbReference>
<reference evidence="3 4" key="1">
    <citation type="submission" date="2019-12" db="EMBL/GenBank/DDBJ databases">
        <title>Genomic-based taxomic classification of the family Erythrobacteraceae.</title>
        <authorList>
            <person name="Xu L."/>
        </authorList>
    </citation>
    <scope>NUCLEOTIDE SEQUENCE [LARGE SCALE GENOMIC DNA]</scope>
    <source>
        <strain evidence="3 4">LMG 29519</strain>
    </source>
</reference>